<dbReference type="PROSITE" id="PS00061">
    <property type="entry name" value="ADH_SHORT"/>
    <property type="match status" value="1"/>
</dbReference>
<dbReference type="PRINTS" id="PR00080">
    <property type="entry name" value="SDRFAMILY"/>
</dbReference>
<dbReference type="NCBIfam" id="NF004825">
    <property type="entry name" value="PRK06181.1"/>
    <property type="match status" value="1"/>
</dbReference>
<proteinExistence type="inferred from homology"/>
<evidence type="ECO:0000313" key="6">
    <source>
        <dbReference type="Proteomes" id="UP000823757"/>
    </source>
</evidence>
<dbReference type="AlphaFoldDB" id="A0A9D9NJ83"/>
<dbReference type="InterPro" id="IPR020904">
    <property type="entry name" value="Sc_DH/Rdtase_CS"/>
</dbReference>
<dbReference type="PANTHER" id="PTHR44196:SF1">
    <property type="entry name" value="DEHYDROGENASE_REDUCTASE SDR FAMILY MEMBER 7B"/>
    <property type="match status" value="1"/>
</dbReference>
<feature type="domain" description="Ketoreductase" evidence="4">
    <location>
        <begin position="9"/>
        <end position="188"/>
    </location>
</feature>
<reference evidence="5" key="1">
    <citation type="submission" date="2020-10" db="EMBL/GenBank/DDBJ databases">
        <authorList>
            <person name="Gilroy R."/>
        </authorList>
    </citation>
    <scope>NUCLEOTIDE SEQUENCE</scope>
    <source>
        <strain evidence="5">B1-13419</strain>
    </source>
</reference>
<dbReference type="GO" id="GO:0016491">
    <property type="term" value="F:oxidoreductase activity"/>
    <property type="evidence" value="ECO:0007669"/>
    <property type="project" value="UniProtKB-KW"/>
</dbReference>
<dbReference type="Gene3D" id="3.40.50.720">
    <property type="entry name" value="NAD(P)-binding Rossmann-like Domain"/>
    <property type="match status" value="1"/>
</dbReference>
<dbReference type="SUPFAM" id="SSF51735">
    <property type="entry name" value="NAD(P)-binding Rossmann-fold domains"/>
    <property type="match status" value="1"/>
</dbReference>
<dbReference type="PANTHER" id="PTHR44196">
    <property type="entry name" value="DEHYDROGENASE/REDUCTASE SDR FAMILY MEMBER 7B"/>
    <property type="match status" value="1"/>
</dbReference>
<keyword evidence="2" id="KW-0560">Oxidoreductase</keyword>
<accession>A0A9D9NJ83</accession>
<dbReference type="Pfam" id="PF00106">
    <property type="entry name" value="adh_short"/>
    <property type="match status" value="1"/>
</dbReference>
<protein>
    <submittedName>
        <fullName evidence="5">SDR family oxidoreductase</fullName>
    </submittedName>
</protein>
<organism evidence="5 6">
    <name type="scientific">Candidatus Cryptobacteroides faecigallinarum</name>
    <dbReference type="NCBI Taxonomy" id="2840763"/>
    <lineage>
        <taxon>Bacteria</taxon>
        <taxon>Pseudomonadati</taxon>
        <taxon>Bacteroidota</taxon>
        <taxon>Bacteroidia</taxon>
        <taxon>Bacteroidales</taxon>
        <taxon>Candidatus Cryptobacteroides</taxon>
    </lineage>
</organism>
<evidence type="ECO:0000313" key="5">
    <source>
        <dbReference type="EMBL" id="MBO8475083.1"/>
    </source>
</evidence>
<comment type="similarity">
    <text evidence="1 3">Belongs to the short-chain dehydrogenases/reductases (SDR) family.</text>
</comment>
<evidence type="ECO:0000256" key="3">
    <source>
        <dbReference type="RuleBase" id="RU000363"/>
    </source>
</evidence>
<name>A0A9D9NJ83_9BACT</name>
<comment type="caution">
    <text evidence="5">The sequence shown here is derived from an EMBL/GenBank/DDBJ whole genome shotgun (WGS) entry which is preliminary data.</text>
</comment>
<evidence type="ECO:0000259" key="4">
    <source>
        <dbReference type="SMART" id="SM00822"/>
    </source>
</evidence>
<evidence type="ECO:0000256" key="1">
    <source>
        <dbReference type="ARBA" id="ARBA00006484"/>
    </source>
</evidence>
<sequence>MNKDFFKGKVIVITGASSGIGLASARLFASLGARLSLAARSIDKLEAEAAGLAPAEDILCVKTDVSVEEDCRNLIESTVHKFGRIDILVNNAGVSMRAMFRDLDLSVIKTLMDVNFWGTVYCTKYALPYLLESKGSVVGVISIAGYAGLPGRTGYSSSKYAIRGFLDTLRIEHLYDGLHVMVFAPGFTASNVRNAALTADGSQQGKTPRDEGKMMTAERVAEYLASGLERRKNEMILTPIGKLTVFMHNILPRLTDRLEFSYMAKEPDSPFHRR</sequence>
<dbReference type="Proteomes" id="UP000823757">
    <property type="component" value="Unassembled WGS sequence"/>
</dbReference>
<dbReference type="PRINTS" id="PR00081">
    <property type="entry name" value="GDHRDH"/>
</dbReference>
<evidence type="ECO:0000256" key="2">
    <source>
        <dbReference type="ARBA" id="ARBA00023002"/>
    </source>
</evidence>
<dbReference type="InterPro" id="IPR036291">
    <property type="entry name" value="NAD(P)-bd_dom_sf"/>
</dbReference>
<dbReference type="InterPro" id="IPR002347">
    <property type="entry name" value="SDR_fam"/>
</dbReference>
<dbReference type="EMBL" id="JADIMD010000110">
    <property type="protein sequence ID" value="MBO8475083.1"/>
    <property type="molecule type" value="Genomic_DNA"/>
</dbReference>
<reference evidence="5" key="2">
    <citation type="journal article" date="2021" name="PeerJ">
        <title>Extensive microbial diversity within the chicken gut microbiome revealed by metagenomics and culture.</title>
        <authorList>
            <person name="Gilroy R."/>
            <person name="Ravi A."/>
            <person name="Getino M."/>
            <person name="Pursley I."/>
            <person name="Horton D.L."/>
            <person name="Alikhan N.F."/>
            <person name="Baker D."/>
            <person name="Gharbi K."/>
            <person name="Hall N."/>
            <person name="Watson M."/>
            <person name="Adriaenssens E.M."/>
            <person name="Foster-Nyarko E."/>
            <person name="Jarju S."/>
            <person name="Secka A."/>
            <person name="Antonio M."/>
            <person name="Oren A."/>
            <person name="Chaudhuri R.R."/>
            <person name="La Ragione R."/>
            <person name="Hildebrand F."/>
            <person name="Pallen M.J."/>
        </authorList>
    </citation>
    <scope>NUCLEOTIDE SEQUENCE</scope>
    <source>
        <strain evidence="5">B1-13419</strain>
    </source>
</reference>
<gene>
    <name evidence="5" type="ORF">IAB91_07335</name>
</gene>
<dbReference type="GO" id="GO:0016020">
    <property type="term" value="C:membrane"/>
    <property type="evidence" value="ECO:0007669"/>
    <property type="project" value="TreeGrafter"/>
</dbReference>
<dbReference type="InterPro" id="IPR057326">
    <property type="entry name" value="KR_dom"/>
</dbReference>
<dbReference type="SMART" id="SM00822">
    <property type="entry name" value="PKS_KR"/>
    <property type="match status" value="1"/>
</dbReference>